<feature type="domain" description="POTRA" evidence="10">
    <location>
        <begin position="163"/>
        <end position="234"/>
    </location>
</feature>
<evidence type="ECO:0000256" key="9">
    <source>
        <dbReference type="SAM" id="SignalP"/>
    </source>
</evidence>
<dbReference type="PIRSF" id="PIRSF006076">
    <property type="entry name" value="OM_assembly_OMP85"/>
    <property type="match status" value="1"/>
</dbReference>
<dbReference type="Pfam" id="PF01103">
    <property type="entry name" value="Omp85"/>
    <property type="match status" value="1"/>
</dbReference>
<keyword evidence="2" id="KW-1134">Transmembrane beta strand</keyword>
<evidence type="ECO:0000259" key="10">
    <source>
        <dbReference type="PROSITE" id="PS51779"/>
    </source>
</evidence>
<evidence type="ECO:0000256" key="1">
    <source>
        <dbReference type="ARBA" id="ARBA00004370"/>
    </source>
</evidence>
<dbReference type="InterPro" id="IPR000184">
    <property type="entry name" value="Bac_surfAg_D15"/>
</dbReference>
<dbReference type="NCBIfam" id="TIGR03303">
    <property type="entry name" value="OM_YaeT"/>
    <property type="match status" value="1"/>
</dbReference>
<keyword evidence="3" id="KW-0812">Transmembrane</keyword>
<keyword evidence="5" id="KW-0677">Repeat</keyword>
<dbReference type="InterPro" id="IPR034746">
    <property type="entry name" value="POTRA"/>
</dbReference>
<gene>
    <name evidence="11" type="primary">bamA</name>
    <name evidence="11" type="ORF">KPS_003444</name>
</gene>
<proteinExistence type="inferred from homology"/>
<dbReference type="HAMAP" id="MF_01430">
    <property type="entry name" value="OM_assembly_BamA"/>
    <property type="match status" value="1"/>
</dbReference>
<evidence type="ECO:0000256" key="6">
    <source>
        <dbReference type="ARBA" id="ARBA00023136"/>
    </source>
</evidence>
<evidence type="ECO:0000313" key="11">
    <source>
        <dbReference type="EMBL" id="WMW65325.1"/>
    </source>
</evidence>
<feature type="domain" description="POTRA" evidence="10">
    <location>
        <begin position="235"/>
        <end position="313"/>
    </location>
</feature>
<evidence type="ECO:0000313" key="12">
    <source>
        <dbReference type="Proteomes" id="UP001180616"/>
    </source>
</evidence>
<protein>
    <recommendedName>
        <fullName evidence="8">Outer membrane protein assembly factor BamA</fullName>
    </recommendedName>
</protein>
<evidence type="ECO:0000256" key="3">
    <source>
        <dbReference type="ARBA" id="ARBA00022692"/>
    </source>
</evidence>
<accession>A0ABY9R432</accession>
<dbReference type="EMBL" id="CP133659">
    <property type="protein sequence ID" value="WMW65325.1"/>
    <property type="molecule type" value="Genomic_DNA"/>
</dbReference>
<feature type="chain" id="PRO_5046487999" description="Outer membrane protein assembly factor BamA" evidence="9">
    <location>
        <begin position="27"/>
        <end position="896"/>
    </location>
</feature>
<reference evidence="11" key="1">
    <citation type="submission" date="2023-09" db="EMBL/GenBank/DDBJ databases">
        <authorList>
            <consortium name="CW5 consortium"/>
            <person name="Lu C.-W."/>
        </authorList>
    </citation>
    <scope>NUCLEOTIDE SEQUENCE</scope>
    <source>
        <strain evidence="11">KPS</strain>
    </source>
</reference>
<keyword evidence="6" id="KW-0472">Membrane</keyword>
<dbReference type="InterPro" id="IPR039910">
    <property type="entry name" value="D15-like"/>
</dbReference>
<feature type="domain" description="POTRA" evidence="10">
    <location>
        <begin position="490"/>
        <end position="563"/>
    </location>
</feature>
<dbReference type="PROSITE" id="PS51779">
    <property type="entry name" value="POTRA"/>
    <property type="match status" value="4"/>
</dbReference>
<evidence type="ECO:0000256" key="5">
    <source>
        <dbReference type="ARBA" id="ARBA00022737"/>
    </source>
</evidence>
<sequence>MTRLARWGRILAVALLVLAHAATSPAQTPRDTTVIVLPFQVNAGPDLEYLNDDLPELISQRLVARGLTVIARKDTQALVRDQHVTNLDVSTARDLSVLAGAGVAVYGSFNQVGEGFSIDVRVVDALGIRAARPFFIQKEGLINVLPAVDELAERISSDLLRRNTLSDVKVRGTKVLDPDVVLMRLTTRKGDPVDPAAINREVKRIWDLGYFSDVQANVEQDGEGLVLVYTVQEKPRIENVTVEGSDKVDVDDILAAMSTKTGSVLNEKLLAQDLQKVTELYRKEGYYLAKVSHRVDSRAGGTGASLVLKVEEGKKLYIKKVAFEGVEKLDADDLRKQLALSERGMFSWITGSGVLKDEHLERDSAAITAYCMNHGYLDAMVASPKVDYEEDGIIVTFAIKEGPRYKLGEVTFAGDLIEPDTRLAEIVKLDDVKKEDGFFRFNVMQEDNKALTDFYADYGYAFAEVTPRTKKHEDEPVVDVAYTVSKRQKVYIRRALVEGNDKTRDNVILRELRITDGDMFEGKKLRRSAERLNKLQYFDSVSTELVPTDHEDEVDLKVKVKEKNTGALIGGVGYSTYYEFGVSGTIMERNLFGKGYQTSLMALFSGRRTAYQWSFTNPRYNDTNLSVGYDAYNIRDEFTDFSKNTIGNTIRFAYPIGEYTTVGWGYRLDFYKLYDIEDDAAKIIRDREGDNVSSVVHGRVTRDTTDSRDNPTRGNITKIFTEYGGGLLMGDDNFFKPTAQTEQYYQIRPNHVLHGRMRGGVVLETKDGEEVPVFERFYIGGIDSIRGYSSKDISPRDPDTGDRIGGDRMAFANMEYIWVFHSELGLALVPFFDIGFNSDSRAEFNWDDEIKKSVGLELRWRSPMGDLRFAYGYPLDENREGDKTNGRFEFSMGQFF</sequence>
<dbReference type="InterPro" id="IPR010827">
    <property type="entry name" value="BamA/TamA_POTRA"/>
</dbReference>
<evidence type="ECO:0000256" key="2">
    <source>
        <dbReference type="ARBA" id="ARBA00022452"/>
    </source>
</evidence>
<comment type="subcellular location">
    <subcellularLocation>
        <location evidence="1">Membrane</location>
    </subcellularLocation>
</comment>
<keyword evidence="4 9" id="KW-0732">Signal</keyword>
<dbReference type="PANTHER" id="PTHR12815:SF23">
    <property type="entry name" value="OUTER MEMBRANE PROTEIN ASSEMBLY FACTOR BAMA"/>
    <property type="match status" value="1"/>
</dbReference>
<dbReference type="Gene3D" id="3.10.20.310">
    <property type="entry name" value="membrane protein fhac"/>
    <property type="match status" value="5"/>
</dbReference>
<dbReference type="InterPro" id="IPR023707">
    <property type="entry name" value="OM_assembly_BamA"/>
</dbReference>
<evidence type="ECO:0000256" key="8">
    <source>
        <dbReference type="NCBIfam" id="TIGR03303"/>
    </source>
</evidence>
<dbReference type="Gene3D" id="2.40.160.50">
    <property type="entry name" value="membrane protein fhac: a member of the omp85/tpsb transporter family"/>
    <property type="match status" value="1"/>
</dbReference>
<name>A0ABY9R432_9BACT</name>
<feature type="domain" description="POTRA" evidence="10">
    <location>
        <begin position="316"/>
        <end position="402"/>
    </location>
</feature>
<dbReference type="Proteomes" id="UP001180616">
    <property type="component" value="Chromosome"/>
</dbReference>
<dbReference type="PANTHER" id="PTHR12815">
    <property type="entry name" value="SORTING AND ASSEMBLY MACHINERY SAMM50 PROTEIN FAMILY MEMBER"/>
    <property type="match status" value="1"/>
</dbReference>
<keyword evidence="12" id="KW-1185">Reference proteome</keyword>
<evidence type="ECO:0000256" key="4">
    <source>
        <dbReference type="ARBA" id="ARBA00022729"/>
    </source>
</evidence>
<dbReference type="RefSeq" id="WP_309541341.1">
    <property type="nucleotide sequence ID" value="NZ_CP133659.1"/>
</dbReference>
<evidence type="ECO:0000256" key="7">
    <source>
        <dbReference type="ARBA" id="ARBA00023237"/>
    </source>
</evidence>
<feature type="signal peptide" evidence="9">
    <location>
        <begin position="1"/>
        <end position="26"/>
    </location>
</feature>
<keyword evidence="7" id="KW-0998">Cell outer membrane</keyword>
<dbReference type="Pfam" id="PF07244">
    <property type="entry name" value="POTRA"/>
    <property type="match status" value="5"/>
</dbReference>
<organism evidence="11 12">
    <name type="scientific">Nitratidesulfovibrio liaohensis</name>
    <dbReference type="NCBI Taxonomy" id="2604158"/>
    <lineage>
        <taxon>Bacteria</taxon>
        <taxon>Pseudomonadati</taxon>
        <taxon>Thermodesulfobacteriota</taxon>
        <taxon>Desulfovibrionia</taxon>
        <taxon>Desulfovibrionales</taxon>
        <taxon>Desulfovibrionaceae</taxon>
        <taxon>Nitratidesulfovibrio</taxon>
    </lineage>
</organism>